<proteinExistence type="predicted"/>
<accession>A0A517SYL5</accession>
<dbReference type="EMBL" id="CP036272">
    <property type="protein sequence ID" value="QDT61131.1"/>
    <property type="molecule type" value="Genomic_DNA"/>
</dbReference>
<sequence>MAERLFKDESDKLMGAMSEVYKEIGCGFLEPA</sequence>
<organism evidence="1 2">
    <name type="scientific">Stieleria bergensis</name>
    <dbReference type="NCBI Taxonomy" id="2528025"/>
    <lineage>
        <taxon>Bacteria</taxon>
        <taxon>Pseudomonadati</taxon>
        <taxon>Planctomycetota</taxon>
        <taxon>Planctomycetia</taxon>
        <taxon>Pirellulales</taxon>
        <taxon>Pirellulaceae</taxon>
        <taxon>Stieleria</taxon>
    </lineage>
</organism>
<reference evidence="1 2" key="1">
    <citation type="submission" date="2019-02" db="EMBL/GenBank/DDBJ databases">
        <title>Deep-cultivation of Planctomycetes and their phenomic and genomic characterization uncovers novel biology.</title>
        <authorList>
            <person name="Wiegand S."/>
            <person name="Jogler M."/>
            <person name="Boedeker C."/>
            <person name="Pinto D."/>
            <person name="Vollmers J."/>
            <person name="Rivas-Marin E."/>
            <person name="Kohn T."/>
            <person name="Peeters S.H."/>
            <person name="Heuer A."/>
            <person name="Rast P."/>
            <person name="Oberbeckmann S."/>
            <person name="Bunk B."/>
            <person name="Jeske O."/>
            <person name="Meyerdierks A."/>
            <person name="Storesund J.E."/>
            <person name="Kallscheuer N."/>
            <person name="Luecker S."/>
            <person name="Lage O.M."/>
            <person name="Pohl T."/>
            <person name="Merkel B.J."/>
            <person name="Hornburger P."/>
            <person name="Mueller R.-W."/>
            <person name="Bruemmer F."/>
            <person name="Labrenz M."/>
            <person name="Spormann A.M."/>
            <person name="Op den Camp H."/>
            <person name="Overmann J."/>
            <person name="Amann R."/>
            <person name="Jetten M.S.M."/>
            <person name="Mascher T."/>
            <person name="Medema M.H."/>
            <person name="Devos D.P."/>
            <person name="Kaster A.-K."/>
            <person name="Ovreas L."/>
            <person name="Rohde M."/>
            <person name="Galperin M.Y."/>
            <person name="Jogler C."/>
        </authorList>
    </citation>
    <scope>NUCLEOTIDE SEQUENCE [LARGE SCALE GENOMIC DNA]</scope>
    <source>
        <strain evidence="1 2">SV_7m_r</strain>
    </source>
</reference>
<name>A0A517SYL5_9BACT</name>
<evidence type="ECO:0000313" key="2">
    <source>
        <dbReference type="Proteomes" id="UP000315003"/>
    </source>
</evidence>
<dbReference type="AlphaFoldDB" id="A0A517SYL5"/>
<protein>
    <submittedName>
        <fullName evidence="1">Uncharacterized protein</fullName>
    </submittedName>
</protein>
<dbReference type="Proteomes" id="UP000315003">
    <property type="component" value="Chromosome"/>
</dbReference>
<keyword evidence="2" id="KW-1185">Reference proteome</keyword>
<evidence type="ECO:0000313" key="1">
    <source>
        <dbReference type="EMBL" id="QDT61131.1"/>
    </source>
</evidence>
<gene>
    <name evidence="1" type="ORF">SV7mr_36620</name>
</gene>